<dbReference type="AlphaFoldDB" id="A0A7G5GVJ6"/>
<dbReference type="Gene3D" id="3.30.2310.20">
    <property type="entry name" value="RelE-like"/>
    <property type="match status" value="1"/>
</dbReference>
<dbReference type="Proteomes" id="UP000515369">
    <property type="component" value="Chromosome"/>
</dbReference>
<keyword evidence="1" id="KW-1277">Toxin-antitoxin system</keyword>
<sequence length="95" mass="11170">MDYTIVWSDEAKENYRLIALYLLDAFGFTTADRFTDTINNKLRILEKMPFIGRQLDQLTAVRKLPLQPYNIIYYAVVERQVIILNILDSRQSTLP</sequence>
<proteinExistence type="predicted"/>
<dbReference type="RefSeq" id="WP_182460180.1">
    <property type="nucleotide sequence ID" value="NZ_CP059732.1"/>
</dbReference>
<keyword evidence="3" id="KW-1185">Reference proteome</keyword>
<dbReference type="EMBL" id="CP059732">
    <property type="protein sequence ID" value="QMW02888.1"/>
    <property type="molecule type" value="Genomic_DNA"/>
</dbReference>
<protein>
    <submittedName>
        <fullName evidence="2">Type II toxin-antitoxin system RelE/ParE family toxin</fullName>
    </submittedName>
</protein>
<evidence type="ECO:0000313" key="2">
    <source>
        <dbReference type="EMBL" id="QMW02888.1"/>
    </source>
</evidence>
<reference evidence="2 3" key="1">
    <citation type="submission" date="2020-07" db="EMBL/GenBank/DDBJ databases">
        <title>Spirosoma foliorum sp. nov., isolated from the leaves on the Nejang mountain Korea, Republic of.</title>
        <authorList>
            <person name="Ho H."/>
            <person name="Lee Y.-J."/>
            <person name="Nurcahyanto D.-A."/>
            <person name="Kim S.-G."/>
        </authorList>
    </citation>
    <scope>NUCLEOTIDE SEQUENCE [LARGE SCALE GENOMIC DNA]</scope>
    <source>
        <strain evidence="2 3">PL0136</strain>
    </source>
</reference>
<organism evidence="2 3">
    <name type="scientific">Spirosoma foliorum</name>
    <dbReference type="NCBI Taxonomy" id="2710596"/>
    <lineage>
        <taxon>Bacteria</taxon>
        <taxon>Pseudomonadati</taxon>
        <taxon>Bacteroidota</taxon>
        <taxon>Cytophagia</taxon>
        <taxon>Cytophagales</taxon>
        <taxon>Cytophagaceae</taxon>
        <taxon>Spirosoma</taxon>
    </lineage>
</organism>
<evidence type="ECO:0000313" key="3">
    <source>
        <dbReference type="Proteomes" id="UP000515369"/>
    </source>
</evidence>
<accession>A0A7G5GVJ6</accession>
<evidence type="ECO:0000256" key="1">
    <source>
        <dbReference type="ARBA" id="ARBA00022649"/>
    </source>
</evidence>
<name>A0A7G5GVJ6_9BACT</name>
<gene>
    <name evidence="2" type="ORF">H3H32_34190</name>
</gene>
<dbReference type="KEGG" id="sfol:H3H32_34190"/>
<dbReference type="Pfam" id="PF05016">
    <property type="entry name" value="ParE_toxin"/>
    <property type="match status" value="1"/>
</dbReference>
<dbReference type="InterPro" id="IPR007712">
    <property type="entry name" value="RelE/ParE_toxin"/>
</dbReference>
<dbReference type="InterPro" id="IPR035093">
    <property type="entry name" value="RelE/ParE_toxin_dom_sf"/>
</dbReference>